<dbReference type="Pfam" id="PF00857">
    <property type="entry name" value="Isochorismatase"/>
    <property type="match status" value="1"/>
</dbReference>
<reference evidence="9 10" key="1">
    <citation type="journal article" date="2020" name="Int. J. Syst. Evol. Microbiol.">
        <title>Novel acetic acid bacteria from cider fermentations: Acetobacter conturbans sp. nov. and Acetobacter fallax sp. nov.</title>
        <authorList>
            <person name="Sombolestani A.S."/>
            <person name="Cleenwerck I."/>
            <person name="Cnockaert M."/>
            <person name="Borremans W."/>
            <person name="Wieme A.D."/>
            <person name="De Vuyst L."/>
            <person name="Vandamme P."/>
        </authorList>
    </citation>
    <scope>NUCLEOTIDE SEQUENCE [LARGE SCALE GENOMIC DNA]</scope>
    <source>
        <strain evidence="9 10">LMG 1627</strain>
    </source>
</reference>
<evidence type="ECO:0000256" key="5">
    <source>
        <dbReference type="ARBA" id="ARBA00037900"/>
    </source>
</evidence>
<evidence type="ECO:0000259" key="8">
    <source>
        <dbReference type="Pfam" id="PF00857"/>
    </source>
</evidence>
<gene>
    <name evidence="9" type="ORF">GOB81_10040</name>
</gene>
<evidence type="ECO:0000256" key="1">
    <source>
        <dbReference type="ARBA" id="ARBA00006336"/>
    </source>
</evidence>
<feature type="domain" description="Isochorismatase-like" evidence="8">
    <location>
        <begin position="9"/>
        <end position="178"/>
    </location>
</feature>
<dbReference type="EMBL" id="WOSY01000008">
    <property type="protein sequence ID" value="NHN88970.1"/>
    <property type="molecule type" value="Genomic_DNA"/>
</dbReference>
<comment type="pathway">
    <text evidence="5">Cofactor biosynthesis; nicotinate biosynthesis; nicotinate from nicotinamide: step 1/1.</text>
</comment>
<dbReference type="PANTHER" id="PTHR11080">
    <property type="entry name" value="PYRAZINAMIDASE/NICOTINAMIDASE"/>
    <property type="match status" value="1"/>
</dbReference>
<evidence type="ECO:0000256" key="3">
    <source>
        <dbReference type="ARBA" id="ARBA00022723"/>
    </source>
</evidence>
<evidence type="ECO:0000256" key="4">
    <source>
        <dbReference type="ARBA" id="ARBA00022801"/>
    </source>
</evidence>
<comment type="similarity">
    <text evidence="1">Belongs to the isochorismatase family.</text>
</comment>
<protein>
    <recommendedName>
        <fullName evidence="6">nicotinamidase</fullName>
        <ecNumber evidence="6">3.5.1.19</ecNumber>
    </recommendedName>
    <alternativeName>
        <fullName evidence="7">Nicotinamide deamidase</fullName>
    </alternativeName>
</protein>
<organism evidence="9 10">
    <name type="scientific">Acetobacter conturbans</name>
    <dbReference type="NCBI Taxonomy" id="1737472"/>
    <lineage>
        <taxon>Bacteria</taxon>
        <taxon>Pseudomonadati</taxon>
        <taxon>Pseudomonadota</taxon>
        <taxon>Alphaproteobacteria</taxon>
        <taxon>Acetobacterales</taxon>
        <taxon>Acetobacteraceae</taxon>
        <taxon>Acetobacter</taxon>
    </lineage>
</organism>
<accession>A0ABX0K431</accession>
<evidence type="ECO:0000256" key="2">
    <source>
        <dbReference type="ARBA" id="ARBA00022642"/>
    </source>
</evidence>
<dbReference type="SUPFAM" id="SSF52499">
    <property type="entry name" value="Isochorismatase-like hydrolases"/>
    <property type="match status" value="1"/>
</dbReference>
<proteinExistence type="inferred from homology"/>
<sequence>MLTISSADALLVVDVQNDFLPGGALAVPDGDAVIPIINRLMRLPFGAIVATQDWHPAGHCSFREQGGPWPEHCLTDTQGAALADALDRAPLALELRKGRTQAVDSYSAFVENDRLTHTILADWLSERAIKRVFVTGLALDYCVTATAMDARRAGFESLIVVDACRGIAPEAEAIAQATAAGIRIVKEQDLS</sequence>
<dbReference type="PANTHER" id="PTHR11080:SF2">
    <property type="entry name" value="LD05707P"/>
    <property type="match status" value="1"/>
</dbReference>
<name>A0ABX0K431_9PROT</name>
<keyword evidence="4" id="KW-0378">Hydrolase</keyword>
<dbReference type="InterPro" id="IPR052347">
    <property type="entry name" value="Isochorismatase_Nicotinamidase"/>
</dbReference>
<keyword evidence="2" id="KW-0662">Pyridine nucleotide biosynthesis</keyword>
<dbReference type="InterPro" id="IPR036380">
    <property type="entry name" value="Isochorismatase-like_sf"/>
</dbReference>
<evidence type="ECO:0000313" key="10">
    <source>
        <dbReference type="Proteomes" id="UP000631653"/>
    </source>
</evidence>
<keyword evidence="3" id="KW-0479">Metal-binding</keyword>
<evidence type="ECO:0000256" key="6">
    <source>
        <dbReference type="ARBA" id="ARBA00039017"/>
    </source>
</evidence>
<evidence type="ECO:0000313" key="9">
    <source>
        <dbReference type="EMBL" id="NHN88970.1"/>
    </source>
</evidence>
<keyword evidence="10" id="KW-1185">Reference proteome</keyword>
<comment type="caution">
    <text evidence="9">The sequence shown here is derived from an EMBL/GenBank/DDBJ whole genome shotgun (WGS) entry which is preliminary data.</text>
</comment>
<dbReference type="InterPro" id="IPR000868">
    <property type="entry name" value="Isochorismatase-like_dom"/>
</dbReference>
<dbReference type="EC" id="3.5.1.19" evidence="6"/>
<dbReference type="Gene3D" id="3.40.50.850">
    <property type="entry name" value="Isochorismatase-like"/>
    <property type="match status" value="1"/>
</dbReference>
<dbReference type="Proteomes" id="UP000631653">
    <property type="component" value="Unassembled WGS sequence"/>
</dbReference>
<evidence type="ECO:0000256" key="7">
    <source>
        <dbReference type="ARBA" id="ARBA00043224"/>
    </source>
</evidence>